<organism evidence="1 2">
    <name type="scientific">Halocaridina rubra</name>
    <name type="common">Hawaiian red shrimp</name>
    <dbReference type="NCBI Taxonomy" id="373956"/>
    <lineage>
        <taxon>Eukaryota</taxon>
        <taxon>Metazoa</taxon>
        <taxon>Ecdysozoa</taxon>
        <taxon>Arthropoda</taxon>
        <taxon>Crustacea</taxon>
        <taxon>Multicrustacea</taxon>
        <taxon>Malacostraca</taxon>
        <taxon>Eumalacostraca</taxon>
        <taxon>Eucarida</taxon>
        <taxon>Decapoda</taxon>
        <taxon>Pleocyemata</taxon>
        <taxon>Caridea</taxon>
        <taxon>Atyoidea</taxon>
        <taxon>Atyidae</taxon>
        <taxon>Halocaridina</taxon>
    </lineage>
</organism>
<proteinExistence type="predicted"/>
<accession>A0AAN8ZW77</accession>
<reference evidence="1 2" key="1">
    <citation type="submission" date="2023-11" db="EMBL/GenBank/DDBJ databases">
        <title>Halocaridina rubra genome assembly.</title>
        <authorList>
            <person name="Smith C."/>
        </authorList>
    </citation>
    <scope>NUCLEOTIDE SEQUENCE [LARGE SCALE GENOMIC DNA]</scope>
    <source>
        <strain evidence="1">EP-1</strain>
        <tissue evidence="1">Whole</tissue>
    </source>
</reference>
<name>A0AAN8ZW77_HALRR</name>
<feature type="non-terminal residue" evidence="1">
    <location>
        <position position="86"/>
    </location>
</feature>
<dbReference type="InterPro" id="IPR013083">
    <property type="entry name" value="Znf_RING/FYVE/PHD"/>
</dbReference>
<sequence length="86" mass="9532">MGCTRCCSCDSPNVTQWLDVSSQMAPTKPPPIPPNERTPEHLTSIASQFSPSTELALCDRCLTLREKGNFCPLCQGCYEDDDYDSK</sequence>
<comment type="caution">
    <text evidence="1">The sequence shown here is derived from an EMBL/GenBank/DDBJ whole genome shotgun (WGS) entry which is preliminary data.</text>
</comment>
<dbReference type="EMBL" id="JAXCGZ010019473">
    <property type="protein sequence ID" value="KAK7066068.1"/>
    <property type="molecule type" value="Genomic_DNA"/>
</dbReference>
<evidence type="ECO:0000313" key="2">
    <source>
        <dbReference type="Proteomes" id="UP001381693"/>
    </source>
</evidence>
<dbReference type="Proteomes" id="UP001381693">
    <property type="component" value="Unassembled WGS sequence"/>
</dbReference>
<keyword evidence="2" id="KW-1185">Reference proteome</keyword>
<dbReference type="AlphaFoldDB" id="A0AAN8ZW77"/>
<dbReference type="Gene3D" id="3.30.40.10">
    <property type="entry name" value="Zinc/RING finger domain, C3HC4 (zinc finger)"/>
    <property type="match status" value="1"/>
</dbReference>
<protein>
    <submittedName>
        <fullName evidence="1">Uncharacterized protein</fullName>
    </submittedName>
</protein>
<gene>
    <name evidence="1" type="ORF">SK128_026401</name>
</gene>
<evidence type="ECO:0000313" key="1">
    <source>
        <dbReference type="EMBL" id="KAK7066068.1"/>
    </source>
</evidence>